<proteinExistence type="predicted"/>
<sequence length="227" mass="24872">MTDRQRFGQLEILRFETGWVRTNCYLVFHHADREALIIDPGDGAAGKVRDLVRRNRLAPRAVLLTHGHLDHVWNAQRLSDHYAIPTCVHVADRPMLVNPIRGVAPRLVQKMVGAFCSEPEQVVGLSDGSSLTLGGIHVTVDHTPGHTPGSVTFRVTDPQHPDLLFTGDTLFNGSVGRTDFEGGSGNHLLSSIIGKLLVRDDRAQVLPGHGPQSTIGVERRANPFLQP</sequence>
<dbReference type="EMBL" id="LR134355">
    <property type="protein sequence ID" value="VEG45250.1"/>
    <property type="molecule type" value="Genomic_DNA"/>
</dbReference>
<dbReference type="AlphaFoldDB" id="A0A3S4R9S4"/>
<dbReference type="Proteomes" id="UP000282551">
    <property type="component" value="Chromosome"/>
</dbReference>
<keyword evidence="2" id="KW-0479">Metal-binding</keyword>
<keyword evidence="3" id="KW-0378">Hydrolase</keyword>
<evidence type="ECO:0000313" key="7">
    <source>
        <dbReference type="EMBL" id="VEG45250.1"/>
    </source>
</evidence>
<evidence type="ECO:0000256" key="3">
    <source>
        <dbReference type="ARBA" id="ARBA00022801"/>
    </source>
</evidence>
<keyword evidence="8" id="KW-1185">Reference proteome</keyword>
<accession>A0A3S4R9S4</accession>
<organism evidence="7 8">
    <name type="scientific">Mycolicibacterium chitae</name>
    <name type="common">Mycobacterium chitae</name>
    <dbReference type="NCBI Taxonomy" id="1792"/>
    <lineage>
        <taxon>Bacteria</taxon>
        <taxon>Bacillati</taxon>
        <taxon>Actinomycetota</taxon>
        <taxon>Actinomycetes</taxon>
        <taxon>Mycobacteriales</taxon>
        <taxon>Mycobacteriaceae</taxon>
        <taxon>Mycolicibacterium</taxon>
    </lineage>
</organism>
<evidence type="ECO:0000259" key="6">
    <source>
        <dbReference type="SMART" id="SM00849"/>
    </source>
</evidence>
<gene>
    <name evidence="7" type="ORF">NCTC10485_00493</name>
</gene>
<dbReference type="PANTHER" id="PTHR46233:SF3">
    <property type="entry name" value="HYDROXYACYLGLUTATHIONE HYDROLASE GLOC"/>
    <property type="match status" value="1"/>
</dbReference>
<feature type="domain" description="Metallo-beta-lactamase" evidence="6">
    <location>
        <begin position="21"/>
        <end position="209"/>
    </location>
</feature>
<dbReference type="SUPFAM" id="SSF56281">
    <property type="entry name" value="Metallo-hydrolase/oxidoreductase"/>
    <property type="match status" value="1"/>
</dbReference>
<dbReference type="InterPro" id="IPR001279">
    <property type="entry name" value="Metallo-B-lactamas"/>
</dbReference>
<dbReference type="Gene3D" id="3.60.15.10">
    <property type="entry name" value="Ribonuclease Z/Hydroxyacylglutathione hydrolase-like"/>
    <property type="match status" value="1"/>
</dbReference>
<dbReference type="CDD" id="cd06262">
    <property type="entry name" value="metallo-hydrolase-like_MBL-fold"/>
    <property type="match status" value="1"/>
</dbReference>
<keyword evidence="4" id="KW-0862">Zinc</keyword>
<feature type="region of interest" description="Disordered" evidence="5">
    <location>
        <begin position="207"/>
        <end position="227"/>
    </location>
</feature>
<comment type="cofactor">
    <cofactor evidence="1">
        <name>Zn(2+)</name>
        <dbReference type="ChEBI" id="CHEBI:29105"/>
    </cofactor>
</comment>
<evidence type="ECO:0000256" key="2">
    <source>
        <dbReference type="ARBA" id="ARBA00022723"/>
    </source>
</evidence>
<dbReference type="RefSeq" id="WP_235666346.1">
    <property type="nucleotide sequence ID" value="NZ_AP022604.1"/>
</dbReference>
<dbReference type="PANTHER" id="PTHR46233">
    <property type="entry name" value="HYDROXYACYLGLUTATHIONE HYDROLASE GLOC"/>
    <property type="match status" value="1"/>
</dbReference>
<dbReference type="InterPro" id="IPR051453">
    <property type="entry name" value="MBL_Glyoxalase_II"/>
</dbReference>
<dbReference type="GO" id="GO:0016787">
    <property type="term" value="F:hydrolase activity"/>
    <property type="evidence" value="ECO:0007669"/>
    <property type="project" value="UniProtKB-KW"/>
</dbReference>
<dbReference type="Pfam" id="PF00753">
    <property type="entry name" value="Lactamase_B"/>
    <property type="match status" value="1"/>
</dbReference>
<name>A0A3S4R9S4_MYCCI</name>
<protein>
    <submittedName>
        <fullName evidence="7">Metallo-beta-lactamase superfamily protein</fullName>
    </submittedName>
</protein>
<evidence type="ECO:0000256" key="5">
    <source>
        <dbReference type="SAM" id="MobiDB-lite"/>
    </source>
</evidence>
<dbReference type="SMART" id="SM00849">
    <property type="entry name" value="Lactamase_B"/>
    <property type="match status" value="1"/>
</dbReference>
<evidence type="ECO:0000313" key="8">
    <source>
        <dbReference type="Proteomes" id="UP000282551"/>
    </source>
</evidence>
<reference evidence="7 8" key="1">
    <citation type="submission" date="2018-12" db="EMBL/GenBank/DDBJ databases">
        <authorList>
            <consortium name="Pathogen Informatics"/>
        </authorList>
    </citation>
    <scope>NUCLEOTIDE SEQUENCE [LARGE SCALE GENOMIC DNA]</scope>
    <source>
        <strain evidence="7 8">NCTC10485</strain>
    </source>
</reference>
<dbReference type="GO" id="GO:0046872">
    <property type="term" value="F:metal ion binding"/>
    <property type="evidence" value="ECO:0007669"/>
    <property type="project" value="UniProtKB-KW"/>
</dbReference>
<evidence type="ECO:0000256" key="1">
    <source>
        <dbReference type="ARBA" id="ARBA00001947"/>
    </source>
</evidence>
<evidence type="ECO:0000256" key="4">
    <source>
        <dbReference type="ARBA" id="ARBA00022833"/>
    </source>
</evidence>
<dbReference type="InterPro" id="IPR036866">
    <property type="entry name" value="RibonucZ/Hydroxyglut_hydro"/>
</dbReference>